<keyword evidence="3" id="KW-1185">Reference proteome</keyword>
<protein>
    <submittedName>
        <fullName evidence="2">Golgin candidate 5-like</fullName>
    </submittedName>
</protein>
<proteinExistence type="predicted"/>
<reference evidence="2 3" key="1">
    <citation type="journal article" date="2015" name="Proc. Natl. Acad. Sci. U.S.A.">
        <title>The resurrection genome of Boea hygrometrica: A blueprint for survival of dehydration.</title>
        <authorList>
            <person name="Xiao L."/>
            <person name="Yang G."/>
            <person name="Zhang L."/>
            <person name="Yang X."/>
            <person name="Zhao S."/>
            <person name="Ji Z."/>
            <person name="Zhou Q."/>
            <person name="Hu M."/>
            <person name="Wang Y."/>
            <person name="Chen M."/>
            <person name="Xu Y."/>
            <person name="Jin H."/>
            <person name="Xiao X."/>
            <person name="Hu G."/>
            <person name="Bao F."/>
            <person name="Hu Y."/>
            <person name="Wan P."/>
            <person name="Li L."/>
            <person name="Deng X."/>
            <person name="Kuang T."/>
            <person name="Xiang C."/>
            <person name="Zhu J.K."/>
            <person name="Oliver M.J."/>
            <person name="He Y."/>
        </authorList>
    </citation>
    <scope>NUCLEOTIDE SEQUENCE [LARGE SCALE GENOMIC DNA]</scope>
    <source>
        <strain evidence="3">cv. XS01</strain>
    </source>
</reference>
<evidence type="ECO:0000313" key="2">
    <source>
        <dbReference type="EMBL" id="KZV41729.1"/>
    </source>
</evidence>
<dbReference type="AlphaFoldDB" id="A0A2Z7C5I3"/>
<name>A0A2Z7C5I3_9LAMI</name>
<gene>
    <name evidence="2" type="ORF">F511_35568</name>
</gene>
<sequence length="170" mass="19181">MLYGHRFSLEELRKQMREHKLEWIRPYSSRLFERSQYRLCVPSPDTVAAEPVVNIETDPTESLGTSQRHPYADSDSSSSSRDSPMHFTADDLPLDEETNVAYINRGRDDKKGEVSSIRGPQPPDDRIRPGSGDSERGRGSISEPSRKRGSGYRGGGSTSSRRFRYWLGGS</sequence>
<evidence type="ECO:0000313" key="3">
    <source>
        <dbReference type="Proteomes" id="UP000250235"/>
    </source>
</evidence>
<dbReference type="Proteomes" id="UP000250235">
    <property type="component" value="Unassembled WGS sequence"/>
</dbReference>
<feature type="compositionally biased region" description="Basic and acidic residues" evidence="1">
    <location>
        <begin position="123"/>
        <end position="138"/>
    </location>
</feature>
<evidence type="ECO:0000256" key="1">
    <source>
        <dbReference type="SAM" id="MobiDB-lite"/>
    </source>
</evidence>
<feature type="compositionally biased region" description="Low complexity" evidence="1">
    <location>
        <begin position="73"/>
        <end position="82"/>
    </location>
</feature>
<dbReference type="EMBL" id="KQ999394">
    <property type="protein sequence ID" value="KZV41729.1"/>
    <property type="molecule type" value="Genomic_DNA"/>
</dbReference>
<feature type="region of interest" description="Disordered" evidence="1">
    <location>
        <begin position="50"/>
        <end position="170"/>
    </location>
</feature>
<accession>A0A2Z7C5I3</accession>
<organism evidence="2 3">
    <name type="scientific">Dorcoceras hygrometricum</name>
    <dbReference type="NCBI Taxonomy" id="472368"/>
    <lineage>
        <taxon>Eukaryota</taxon>
        <taxon>Viridiplantae</taxon>
        <taxon>Streptophyta</taxon>
        <taxon>Embryophyta</taxon>
        <taxon>Tracheophyta</taxon>
        <taxon>Spermatophyta</taxon>
        <taxon>Magnoliopsida</taxon>
        <taxon>eudicotyledons</taxon>
        <taxon>Gunneridae</taxon>
        <taxon>Pentapetalae</taxon>
        <taxon>asterids</taxon>
        <taxon>lamiids</taxon>
        <taxon>Lamiales</taxon>
        <taxon>Gesneriaceae</taxon>
        <taxon>Didymocarpoideae</taxon>
        <taxon>Trichosporeae</taxon>
        <taxon>Loxocarpinae</taxon>
        <taxon>Dorcoceras</taxon>
    </lineage>
</organism>